<reference evidence="2 3" key="1">
    <citation type="journal article" date="2019" name="Nat. Ecol. Evol.">
        <title>Megaphylogeny resolves global patterns of mushroom evolution.</title>
        <authorList>
            <person name="Varga T."/>
            <person name="Krizsan K."/>
            <person name="Foldi C."/>
            <person name="Dima B."/>
            <person name="Sanchez-Garcia M."/>
            <person name="Sanchez-Ramirez S."/>
            <person name="Szollosi G.J."/>
            <person name="Szarkandi J.G."/>
            <person name="Papp V."/>
            <person name="Albert L."/>
            <person name="Andreopoulos W."/>
            <person name="Angelini C."/>
            <person name="Antonin V."/>
            <person name="Barry K.W."/>
            <person name="Bougher N.L."/>
            <person name="Buchanan P."/>
            <person name="Buyck B."/>
            <person name="Bense V."/>
            <person name="Catcheside P."/>
            <person name="Chovatia M."/>
            <person name="Cooper J."/>
            <person name="Damon W."/>
            <person name="Desjardin D."/>
            <person name="Finy P."/>
            <person name="Geml J."/>
            <person name="Haridas S."/>
            <person name="Hughes K."/>
            <person name="Justo A."/>
            <person name="Karasinski D."/>
            <person name="Kautmanova I."/>
            <person name="Kiss B."/>
            <person name="Kocsube S."/>
            <person name="Kotiranta H."/>
            <person name="LaButti K.M."/>
            <person name="Lechner B.E."/>
            <person name="Liimatainen K."/>
            <person name="Lipzen A."/>
            <person name="Lukacs Z."/>
            <person name="Mihaltcheva S."/>
            <person name="Morgado L.N."/>
            <person name="Niskanen T."/>
            <person name="Noordeloos M.E."/>
            <person name="Ohm R.A."/>
            <person name="Ortiz-Santana B."/>
            <person name="Ovrebo C."/>
            <person name="Racz N."/>
            <person name="Riley R."/>
            <person name="Savchenko A."/>
            <person name="Shiryaev A."/>
            <person name="Soop K."/>
            <person name="Spirin V."/>
            <person name="Szebenyi C."/>
            <person name="Tomsovsky M."/>
            <person name="Tulloss R.E."/>
            <person name="Uehling J."/>
            <person name="Grigoriev I.V."/>
            <person name="Vagvolgyi C."/>
            <person name="Papp T."/>
            <person name="Martin F.M."/>
            <person name="Miettinen O."/>
            <person name="Hibbett D.S."/>
            <person name="Nagy L.G."/>
        </authorList>
    </citation>
    <scope>NUCLEOTIDE SEQUENCE [LARGE SCALE GENOMIC DNA]</scope>
    <source>
        <strain evidence="2 3">CBS 962.96</strain>
    </source>
</reference>
<evidence type="ECO:0000256" key="1">
    <source>
        <dbReference type="SAM" id="Phobius"/>
    </source>
</evidence>
<proteinExistence type="predicted"/>
<keyword evidence="3" id="KW-1185">Reference proteome</keyword>
<evidence type="ECO:0000313" key="2">
    <source>
        <dbReference type="EMBL" id="THV06384.1"/>
    </source>
</evidence>
<keyword evidence="1" id="KW-1133">Transmembrane helix</keyword>
<feature type="transmembrane region" description="Helical" evidence="1">
    <location>
        <begin position="65"/>
        <end position="83"/>
    </location>
</feature>
<dbReference type="Proteomes" id="UP000297245">
    <property type="component" value="Unassembled WGS sequence"/>
</dbReference>
<keyword evidence="1" id="KW-0472">Membrane</keyword>
<keyword evidence="1" id="KW-0812">Transmembrane</keyword>
<gene>
    <name evidence="2" type="ORF">K435DRAFT_506989</name>
</gene>
<dbReference type="EMBL" id="ML179043">
    <property type="protein sequence ID" value="THV06384.1"/>
    <property type="molecule type" value="Genomic_DNA"/>
</dbReference>
<feature type="transmembrane region" description="Helical" evidence="1">
    <location>
        <begin position="89"/>
        <end position="108"/>
    </location>
</feature>
<accession>A0A4S8MVD9</accession>
<name>A0A4S8MVD9_DENBC</name>
<protein>
    <submittedName>
        <fullName evidence="2">Uncharacterized protein</fullName>
    </submittedName>
</protein>
<dbReference type="AlphaFoldDB" id="A0A4S8MVD9"/>
<organism evidence="2 3">
    <name type="scientific">Dendrothele bispora (strain CBS 962.96)</name>
    <dbReference type="NCBI Taxonomy" id="1314807"/>
    <lineage>
        <taxon>Eukaryota</taxon>
        <taxon>Fungi</taxon>
        <taxon>Dikarya</taxon>
        <taxon>Basidiomycota</taxon>
        <taxon>Agaricomycotina</taxon>
        <taxon>Agaricomycetes</taxon>
        <taxon>Agaricomycetidae</taxon>
        <taxon>Agaricales</taxon>
        <taxon>Agaricales incertae sedis</taxon>
        <taxon>Dendrothele</taxon>
    </lineage>
</organism>
<evidence type="ECO:0000313" key="3">
    <source>
        <dbReference type="Proteomes" id="UP000297245"/>
    </source>
</evidence>
<sequence>MEPLLTIFQTFFVSQFTHLIPPLPPITHAKPPLIQSQFRQNVFQLYCILNPPHLFVFPPKEISSVLFLVGVVHYVLYGLYYMLLLYNLFRFGLLTYLLLLISLYLWIFTKQYKKHLRPAQF</sequence>